<name>A0A139SLY2_9BACT</name>
<sequence length="115" mass="12837">MVIDPRDYEMHIWYSPIKGDECFIAQVVEWPDVMAHGDSFEEAARELTSALSSVLEIWLEAGRPIPLPNSARSASLARISATEVKKRSSRMVNRVTRPALRRRGMKVKAALTAAA</sequence>
<evidence type="ECO:0000313" key="1">
    <source>
        <dbReference type="EMBL" id="KXU35566.1"/>
    </source>
</evidence>
<dbReference type="InterPro" id="IPR035069">
    <property type="entry name" value="TTHA1013/TTHA0281-like"/>
</dbReference>
<dbReference type="SUPFAM" id="SSF143100">
    <property type="entry name" value="TTHA1013/TTHA0281-like"/>
    <property type="match status" value="1"/>
</dbReference>
<reference evidence="2" key="1">
    <citation type="submission" date="2016-02" db="EMBL/GenBank/DDBJ databases">
        <authorList>
            <person name="Sanders J.G."/>
            <person name="Lin J.Y."/>
            <person name="Wertz J.T."/>
            <person name="Russell J.A."/>
            <person name="Moreau C.S."/>
            <person name="Powell S."/>
        </authorList>
    </citation>
    <scope>NUCLEOTIDE SEQUENCE [LARGE SCALE GENOMIC DNA]</scope>
    <source>
        <strain evidence="2">CAG34</strain>
    </source>
</reference>
<dbReference type="Proteomes" id="UP000070058">
    <property type="component" value="Unassembled WGS sequence"/>
</dbReference>
<organism evidence="1 2">
    <name type="scientific">Cephaloticoccus primus</name>
    <dbReference type="NCBI Taxonomy" id="1548207"/>
    <lineage>
        <taxon>Bacteria</taxon>
        <taxon>Pseudomonadati</taxon>
        <taxon>Verrucomicrobiota</taxon>
        <taxon>Opitutia</taxon>
        <taxon>Opitutales</taxon>
        <taxon>Opitutaceae</taxon>
        <taxon>Cephaloticoccus</taxon>
    </lineage>
</organism>
<proteinExistence type="predicted"/>
<evidence type="ECO:0000313" key="2">
    <source>
        <dbReference type="Proteomes" id="UP000070058"/>
    </source>
</evidence>
<comment type="caution">
    <text evidence="1">The sequence shown here is derived from an EMBL/GenBank/DDBJ whole genome shotgun (WGS) entry which is preliminary data.</text>
</comment>
<protein>
    <recommendedName>
        <fullName evidence="3">HicB-like antitoxin of toxin-antitoxin system domain-containing protein</fullName>
    </recommendedName>
</protein>
<dbReference type="Gene3D" id="3.30.160.250">
    <property type="match status" value="1"/>
</dbReference>
<keyword evidence="2" id="KW-1185">Reference proteome</keyword>
<gene>
    <name evidence="1" type="ORF">AXK11_06150</name>
</gene>
<accession>A0A139SLY2</accession>
<dbReference type="AlphaFoldDB" id="A0A139SLY2"/>
<dbReference type="EMBL" id="LSZQ01000046">
    <property type="protein sequence ID" value="KXU35566.1"/>
    <property type="molecule type" value="Genomic_DNA"/>
</dbReference>
<dbReference type="STRING" id="1548207.AXK11_06150"/>
<evidence type="ECO:0008006" key="3">
    <source>
        <dbReference type="Google" id="ProtNLM"/>
    </source>
</evidence>